<keyword evidence="4" id="KW-0324">Glycolysis</keyword>
<organism evidence="7 8">
    <name type="scientific">Myodes glareolus</name>
    <name type="common">Bank vole</name>
    <name type="synonym">Clethrionomys glareolus</name>
    <dbReference type="NCBI Taxonomy" id="447135"/>
    <lineage>
        <taxon>Eukaryota</taxon>
        <taxon>Metazoa</taxon>
        <taxon>Chordata</taxon>
        <taxon>Craniata</taxon>
        <taxon>Vertebrata</taxon>
        <taxon>Euteleostomi</taxon>
        <taxon>Mammalia</taxon>
        <taxon>Eutheria</taxon>
        <taxon>Euarchontoglires</taxon>
        <taxon>Glires</taxon>
        <taxon>Rodentia</taxon>
        <taxon>Myomorpha</taxon>
        <taxon>Muroidea</taxon>
        <taxon>Cricetidae</taxon>
        <taxon>Arvicolinae</taxon>
        <taxon>Myodes</taxon>
    </lineage>
</organism>
<comment type="pathway">
    <text evidence="1">Carbohydrate degradation; glycolysis; pyruvate from D-glyceraldehyde 3-phosphate: step 4/5.</text>
</comment>
<dbReference type="Proteomes" id="UP001488838">
    <property type="component" value="Unassembled WGS sequence"/>
</dbReference>
<evidence type="ECO:0000313" key="7">
    <source>
        <dbReference type="EMBL" id="KAK7810641.1"/>
    </source>
</evidence>
<evidence type="ECO:0000313" key="8">
    <source>
        <dbReference type="Proteomes" id="UP001488838"/>
    </source>
</evidence>
<dbReference type="SMART" id="SM01192">
    <property type="entry name" value="Enolase_C"/>
    <property type="match status" value="1"/>
</dbReference>
<dbReference type="AlphaFoldDB" id="A0AAW0I8C9"/>
<gene>
    <name evidence="7" type="ORF">U0070_022977</name>
</gene>
<keyword evidence="8" id="KW-1185">Reference proteome</keyword>
<reference evidence="7 8" key="1">
    <citation type="journal article" date="2023" name="bioRxiv">
        <title>Conserved and derived expression patterns and positive selection on dental genes reveal complex evolutionary context of ever-growing rodent molars.</title>
        <authorList>
            <person name="Calamari Z.T."/>
            <person name="Song A."/>
            <person name="Cohen E."/>
            <person name="Akter M."/>
            <person name="Roy R.D."/>
            <person name="Hallikas O."/>
            <person name="Christensen M.M."/>
            <person name="Li P."/>
            <person name="Marangoni P."/>
            <person name="Jernvall J."/>
            <person name="Klein O.D."/>
        </authorList>
    </citation>
    <scope>NUCLEOTIDE SEQUENCE [LARGE SCALE GENOMIC DNA]</scope>
    <source>
        <strain evidence="7">V071</strain>
    </source>
</reference>
<dbReference type="Gene3D" id="3.20.20.120">
    <property type="entry name" value="Enolase-like C-terminal domain"/>
    <property type="match status" value="1"/>
</dbReference>
<dbReference type="InterPro" id="IPR020810">
    <property type="entry name" value="Enolase_C"/>
</dbReference>
<evidence type="ECO:0000259" key="6">
    <source>
        <dbReference type="SMART" id="SM01192"/>
    </source>
</evidence>
<dbReference type="SUPFAM" id="SSF51604">
    <property type="entry name" value="Enolase C-terminal domain-like"/>
    <property type="match status" value="1"/>
</dbReference>
<proteinExistence type="inferred from homology"/>
<dbReference type="GO" id="GO:0006096">
    <property type="term" value="P:glycolytic process"/>
    <property type="evidence" value="ECO:0007669"/>
    <property type="project" value="UniProtKB-KW"/>
</dbReference>
<feature type="domain" description="Enolase C-terminal TIM barrel" evidence="6">
    <location>
        <begin position="1"/>
        <end position="180"/>
    </location>
</feature>
<comment type="similarity">
    <text evidence="2">Belongs to the enolase family.</text>
</comment>
<evidence type="ECO:0000256" key="4">
    <source>
        <dbReference type="ARBA" id="ARBA00023152"/>
    </source>
</evidence>
<keyword evidence="5" id="KW-0456">Lyase</keyword>
<dbReference type="GO" id="GO:0004634">
    <property type="term" value="F:phosphopyruvate hydratase activity"/>
    <property type="evidence" value="ECO:0007669"/>
    <property type="project" value="UniProtKB-EC"/>
</dbReference>
<dbReference type="InterPro" id="IPR036849">
    <property type="entry name" value="Enolase-like_C_sf"/>
</dbReference>
<accession>A0AAW0I8C9</accession>
<comment type="caution">
    <text evidence="7">The sequence shown here is derived from an EMBL/GenBank/DDBJ whole genome shotgun (WGS) entry which is preliminary data.</text>
</comment>
<evidence type="ECO:0000256" key="5">
    <source>
        <dbReference type="ARBA" id="ARBA00023239"/>
    </source>
</evidence>
<evidence type="ECO:0000256" key="2">
    <source>
        <dbReference type="ARBA" id="ARBA00009604"/>
    </source>
</evidence>
<dbReference type="Pfam" id="PF00113">
    <property type="entry name" value="Enolase_C"/>
    <property type="match status" value="1"/>
</dbReference>
<evidence type="ECO:0000256" key="1">
    <source>
        <dbReference type="ARBA" id="ARBA00005031"/>
    </source>
</evidence>
<evidence type="ECO:0000256" key="3">
    <source>
        <dbReference type="ARBA" id="ARBA00012058"/>
    </source>
</evidence>
<dbReference type="EC" id="4.2.1.11" evidence="3"/>
<protein>
    <recommendedName>
        <fullName evidence="3">phosphopyruvate hydratase</fullName>
        <ecNumber evidence="3">4.2.1.11</ecNumber>
    </recommendedName>
</protein>
<name>A0AAW0I8C9_MYOGA</name>
<sequence>MQEFADMLVGNSSFQGHQDQLWKEPYQCGSEVGFAVNTLENNETMEQLKIGIQIPPGTSLGRNLESAMRTSSRPSVVSTKNPFHQALCTVDIHIVKGDLKGLSTEACNCPLLKATQTDAVTKAIQSYRLLEVILFIGHLGIGLCMGQIKINIQYLFENLVEYNQLVRPEEALGDKTIFAE</sequence>
<dbReference type="EMBL" id="JBBHLL010000191">
    <property type="protein sequence ID" value="KAK7810641.1"/>
    <property type="molecule type" value="Genomic_DNA"/>
</dbReference>